<gene>
    <name evidence="6 9" type="primary">tsf</name>
    <name evidence="8" type="ORF">BN12_4270001</name>
    <name evidence="9" type="ORF">BN12_950021</name>
</gene>
<comment type="caution">
    <text evidence="9">The sequence shown here is derived from an EMBL/GenBank/DDBJ whole genome shotgun (WGS) entry which is preliminary data.</text>
</comment>
<dbReference type="GO" id="GO:0003746">
    <property type="term" value="F:translation elongation factor activity"/>
    <property type="evidence" value="ECO:0007669"/>
    <property type="project" value="UniProtKB-UniRule"/>
</dbReference>
<reference evidence="9 10" key="2">
    <citation type="journal article" date="2013" name="ISME J.">
        <title>A metabolic model for members of the genus Tetrasphaera involved in enhanced biological phosphorus removal.</title>
        <authorList>
            <person name="Kristiansen R."/>
            <person name="Nguyen H.T.T."/>
            <person name="Saunders A.M."/>
            <person name="Nielsen J.L."/>
            <person name="Wimmer R."/>
            <person name="Le V.Q."/>
            <person name="McIlroy S.J."/>
            <person name="Petrovski S."/>
            <person name="Seviour R.J."/>
            <person name="Calteau A."/>
            <person name="Nielsen K.L."/>
            <person name="Nielsen P.H."/>
        </authorList>
    </citation>
    <scope>NUCLEOTIDE SEQUENCE [LARGE SCALE GENOMIC DNA]</scope>
    <source>
        <strain evidence="9 10">T1-X7</strain>
    </source>
</reference>
<protein>
    <recommendedName>
        <fullName evidence="2 6">Elongation factor Ts</fullName>
        <shortName evidence="6">EF-Ts</shortName>
    </recommendedName>
</protein>
<keyword evidence="3 6" id="KW-0251">Elongation factor</keyword>
<evidence type="ECO:0000313" key="10">
    <source>
        <dbReference type="Proteomes" id="UP000035721"/>
    </source>
</evidence>
<proteinExistence type="inferred from homology"/>
<evidence type="ECO:0000313" key="8">
    <source>
        <dbReference type="EMBL" id="CCH79409.1"/>
    </source>
</evidence>
<dbReference type="GO" id="GO:0005737">
    <property type="term" value="C:cytoplasm"/>
    <property type="evidence" value="ECO:0007669"/>
    <property type="project" value="UniProtKB-SubCell"/>
</dbReference>
<dbReference type="FunFam" id="1.10.286.20:FF:000001">
    <property type="entry name" value="Elongation factor Ts"/>
    <property type="match status" value="1"/>
</dbReference>
<dbReference type="InterPro" id="IPR014039">
    <property type="entry name" value="Transl_elong_EFTs/EF1B_dimer"/>
</dbReference>
<evidence type="ECO:0000259" key="7">
    <source>
        <dbReference type="Pfam" id="PF00889"/>
    </source>
</evidence>
<organism evidence="9 10">
    <name type="scientific">Nostocoides japonicum T1-X7</name>
    <dbReference type="NCBI Taxonomy" id="1194083"/>
    <lineage>
        <taxon>Bacteria</taxon>
        <taxon>Bacillati</taxon>
        <taxon>Actinomycetota</taxon>
        <taxon>Actinomycetes</taxon>
        <taxon>Micrococcales</taxon>
        <taxon>Intrasporangiaceae</taxon>
        <taxon>Nostocoides</taxon>
    </lineage>
</organism>
<name>A0A077M2B0_9MICO</name>
<dbReference type="HAMAP" id="MF_00050">
    <property type="entry name" value="EF_Ts"/>
    <property type="match status" value="1"/>
</dbReference>
<evidence type="ECO:0000313" key="9">
    <source>
        <dbReference type="EMBL" id="CCH80478.1"/>
    </source>
</evidence>
<evidence type="ECO:0000256" key="1">
    <source>
        <dbReference type="ARBA" id="ARBA00005532"/>
    </source>
</evidence>
<dbReference type="PANTHER" id="PTHR11741:SF0">
    <property type="entry name" value="ELONGATION FACTOR TS, MITOCHONDRIAL"/>
    <property type="match status" value="1"/>
</dbReference>
<dbReference type="FunFam" id="1.10.8.10:FF:000001">
    <property type="entry name" value="Elongation factor Ts"/>
    <property type="match status" value="1"/>
</dbReference>
<dbReference type="InterPro" id="IPR001816">
    <property type="entry name" value="Transl_elong_EFTs/EF1B"/>
</dbReference>
<dbReference type="STRING" id="1194083.BN12_4270001"/>
<comment type="function">
    <text evidence="5 6">Associates with the EF-Tu.GDP complex and induces the exchange of GDP to GTP. It remains bound to the aminoacyl-tRNA.EF-Tu.GTP complex up to the GTP hydrolysis stage on the ribosome.</text>
</comment>
<evidence type="ECO:0000256" key="5">
    <source>
        <dbReference type="ARBA" id="ARBA00025453"/>
    </source>
</evidence>
<dbReference type="InterPro" id="IPR009060">
    <property type="entry name" value="UBA-like_sf"/>
</dbReference>
<dbReference type="EMBL" id="CAJB01000431">
    <property type="protein sequence ID" value="CCH80478.1"/>
    <property type="molecule type" value="Genomic_DNA"/>
</dbReference>
<reference evidence="9" key="1">
    <citation type="submission" date="2012-05" db="EMBL/GenBank/DDBJ databases">
        <authorList>
            <person name="McIlroy S."/>
        </authorList>
    </citation>
    <scope>NUCLEOTIDE SEQUENCE</scope>
    <source>
        <strain evidence="9">T1-X7</strain>
    </source>
</reference>
<dbReference type="SUPFAM" id="SSF54713">
    <property type="entry name" value="Elongation factor Ts (EF-Ts), dimerisation domain"/>
    <property type="match status" value="2"/>
</dbReference>
<dbReference type="SUPFAM" id="SSF46934">
    <property type="entry name" value="UBA-like"/>
    <property type="match status" value="1"/>
</dbReference>
<dbReference type="Gene3D" id="3.30.479.20">
    <property type="entry name" value="Elongation factor Ts, dimerisation domain"/>
    <property type="match status" value="2"/>
</dbReference>
<dbReference type="AlphaFoldDB" id="A0A077M2B0"/>
<evidence type="ECO:0000256" key="4">
    <source>
        <dbReference type="ARBA" id="ARBA00022917"/>
    </source>
</evidence>
<dbReference type="CDD" id="cd14275">
    <property type="entry name" value="UBA_EF-Ts"/>
    <property type="match status" value="1"/>
</dbReference>
<keyword evidence="4 6" id="KW-0648">Protein biosynthesis</keyword>
<evidence type="ECO:0000256" key="6">
    <source>
        <dbReference type="HAMAP-Rule" id="MF_00050"/>
    </source>
</evidence>
<dbReference type="NCBIfam" id="TIGR00116">
    <property type="entry name" value="tsf"/>
    <property type="match status" value="1"/>
</dbReference>
<dbReference type="Proteomes" id="UP000035721">
    <property type="component" value="Unassembled WGS sequence"/>
</dbReference>
<keyword evidence="10" id="KW-1185">Reference proteome</keyword>
<dbReference type="InterPro" id="IPR036402">
    <property type="entry name" value="EF-Ts_dimer_sf"/>
</dbReference>
<dbReference type="Gene3D" id="1.10.286.20">
    <property type="match status" value="1"/>
</dbReference>
<dbReference type="OrthoDB" id="9808348at2"/>
<sequence>MANYTAADIKKLREITAAGMLDVKKALDEADGDLDKAQEILRVKGLKGVTKREGRTTSNGLVAAATSDGVGTLVEVLCETDFVAKGERFGALAQQVLDQAVAAEAADAESLLSSTLPEGQTVKELLDAANATIGEKIEVKRVARLEGPVVQSYLHKTSPDLPAQIGVLVAVEGGDAQTVKDVAMHIAAFAPSALTREEIPAETVENERRLAEATAKEEGKPEAALPRIIEGRVNGYFKENVLLEQAHAKDPKKTVGKVLDENGATALAFARFRVGA</sequence>
<evidence type="ECO:0000256" key="2">
    <source>
        <dbReference type="ARBA" id="ARBA00016956"/>
    </source>
</evidence>
<accession>A0A077M2B0</accession>
<comment type="similarity">
    <text evidence="1 6">Belongs to the EF-Ts family.</text>
</comment>
<feature type="domain" description="Translation elongation factor EFTs/EF1B dimerisation" evidence="7">
    <location>
        <begin position="71"/>
        <end position="275"/>
    </location>
</feature>
<comment type="subcellular location">
    <subcellularLocation>
        <location evidence="6">Cytoplasm</location>
    </subcellularLocation>
</comment>
<dbReference type="EMBL" id="CAJB01000365">
    <property type="protein sequence ID" value="CCH79409.1"/>
    <property type="molecule type" value="Genomic_DNA"/>
</dbReference>
<dbReference type="RefSeq" id="WP_048552555.1">
    <property type="nucleotide sequence ID" value="NZ_HF570958.1"/>
</dbReference>
<dbReference type="PANTHER" id="PTHR11741">
    <property type="entry name" value="ELONGATION FACTOR TS"/>
    <property type="match status" value="1"/>
</dbReference>
<feature type="region of interest" description="Involved in Mg(2+) ion dislocation from EF-Tu" evidence="6">
    <location>
        <begin position="80"/>
        <end position="83"/>
    </location>
</feature>
<keyword evidence="6" id="KW-0963">Cytoplasm</keyword>
<dbReference type="Pfam" id="PF00889">
    <property type="entry name" value="EF_TS"/>
    <property type="match status" value="1"/>
</dbReference>
<evidence type="ECO:0000256" key="3">
    <source>
        <dbReference type="ARBA" id="ARBA00022768"/>
    </source>
</evidence>
<dbReference type="Gene3D" id="1.10.8.10">
    <property type="entry name" value="DNA helicase RuvA subunit, C-terminal domain"/>
    <property type="match status" value="1"/>
</dbReference>